<reference evidence="5 6" key="1">
    <citation type="submission" date="2019-04" db="EMBL/GenBank/DDBJ databases">
        <title>Sphingobacterium olei sp. nov., isolated from oil-contaminated soil.</title>
        <authorList>
            <person name="Liu B."/>
        </authorList>
    </citation>
    <scope>NUCLEOTIDE SEQUENCE [LARGE SCALE GENOMIC DNA]</scope>
    <source>
        <strain evidence="5 6">HAL-9</strain>
    </source>
</reference>
<dbReference type="PANTHER" id="PTHR13504:SF38">
    <property type="entry name" value="FIDO DOMAIN-CONTAINING PROTEIN"/>
    <property type="match status" value="1"/>
</dbReference>
<protein>
    <submittedName>
        <fullName evidence="5">Fic family protein</fullName>
    </submittedName>
</protein>
<dbReference type="AlphaFoldDB" id="A0A4U0PB60"/>
<evidence type="ECO:0000256" key="2">
    <source>
        <dbReference type="PIRSR" id="PIRSR640198-2"/>
    </source>
</evidence>
<keyword evidence="2" id="KW-0547">Nucleotide-binding</keyword>
<dbReference type="InterPro" id="IPR040198">
    <property type="entry name" value="Fido_containing"/>
</dbReference>
<comment type="caution">
    <text evidence="5">The sequence shown here is derived from an EMBL/GenBank/DDBJ whole genome shotgun (WGS) entry which is preliminary data.</text>
</comment>
<dbReference type="GO" id="GO:0005524">
    <property type="term" value="F:ATP binding"/>
    <property type="evidence" value="ECO:0007669"/>
    <property type="project" value="UniProtKB-KW"/>
</dbReference>
<feature type="binding site" evidence="2">
    <location>
        <begin position="129"/>
        <end position="138"/>
    </location>
    <ligand>
        <name>ATP</name>
        <dbReference type="ChEBI" id="CHEBI:30616"/>
    </ligand>
</feature>
<name>A0A4U0PB60_9SPHI</name>
<dbReference type="Proteomes" id="UP000306808">
    <property type="component" value="Unassembled WGS sequence"/>
</dbReference>
<feature type="active site" evidence="1">
    <location>
        <position position="192"/>
    </location>
</feature>
<evidence type="ECO:0000313" key="5">
    <source>
        <dbReference type="EMBL" id="TJZ59894.1"/>
    </source>
</evidence>
<keyword evidence="2" id="KW-0067">ATP-binding</keyword>
<dbReference type="SUPFAM" id="SSF140931">
    <property type="entry name" value="Fic-like"/>
    <property type="match status" value="1"/>
</dbReference>
<dbReference type="Gene3D" id="1.10.3290.10">
    <property type="entry name" value="Fido-like domain"/>
    <property type="match status" value="1"/>
</dbReference>
<dbReference type="InterPro" id="IPR003812">
    <property type="entry name" value="Fido"/>
</dbReference>
<dbReference type="PANTHER" id="PTHR13504">
    <property type="entry name" value="FIDO DOMAIN-CONTAINING PROTEIN DDB_G0283145"/>
    <property type="match status" value="1"/>
</dbReference>
<evidence type="ECO:0000256" key="1">
    <source>
        <dbReference type="PIRSR" id="PIRSR640198-1"/>
    </source>
</evidence>
<dbReference type="InterPro" id="IPR036597">
    <property type="entry name" value="Fido-like_dom_sf"/>
</dbReference>
<dbReference type="EMBL" id="SUME01000005">
    <property type="protein sequence ID" value="TJZ59894.1"/>
    <property type="molecule type" value="Genomic_DNA"/>
</dbReference>
<sequence>MNYVEKAELLKKDLNASRPLPADIADVLRQKFRFEWNYHSNSIEGNSLSFTETKALLLHGITAQGKPLKDHFEITGHDEAIKWVEDLVKGDHPLTENFIRELHTLLLRSPYEVKAVTPEGQPTTRKIAVGQYKTSPNHVKTKTGEIFRFATPEETPAKMHDLIIWYREKSEEVDINPIILAAEFHYRFIRIHPFDDGNGRTARILMNFILMKYEYPPIIIKTEDKENYFSALRQADAGTIDPFINYIAKNLIHSLEIMIAGAKGESIEDGDDALKELILLKAKLKNGKSTKSPILAYDCLSYFMEEVKPRFEDTISKVDDLFSETQKSIYVNGETYRPSLETAINSNIAILGKEIGSKLQVINSGEKNLTILGKNLYKDDVQEVTFREEKFGLKGANKKIPFVIDIKIILEHTHLKMALHVSGQKNIEKIFGYDDRLDEAFIISLENELLKNMTNSIKHAIA</sequence>
<evidence type="ECO:0000256" key="3">
    <source>
        <dbReference type="PIRSR" id="PIRSR640198-3"/>
    </source>
</evidence>
<gene>
    <name evidence="5" type="ORF">FAZ15_13445</name>
</gene>
<keyword evidence="6" id="KW-1185">Reference proteome</keyword>
<accession>A0A4U0PB60</accession>
<dbReference type="PROSITE" id="PS51459">
    <property type="entry name" value="FIDO"/>
    <property type="match status" value="1"/>
</dbReference>
<evidence type="ECO:0000313" key="6">
    <source>
        <dbReference type="Proteomes" id="UP000306808"/>
    </source>
</evidence>
<dbReference type="RefSeq" id="WP_136901835.1">
    <property type="nucleotide sequence ID" value="NZ_SUME01000005.1"/>
</dbReference>
<evidence type="ECO:0000259" key="4">
    <source>
        <dbReference type="PROSITE" id="PS51459"/>
    </source>
</evidence>
<feature type="binding site" evidence="2">
    <location>
        <begin position="196"/>
        <end position="203"/>
    </location>
    <ligand>
        <name>ATP</name>
        <dbReference type="ChEBI" id="CHEBI:30616"/>
    </ligand>
</feature>
<feature type="domain" description="Fido" evidence="4">
    <location>
        <begin position="94"/>
        <end position="249"/>
    </location>
</feature>
<dbReference type="Pfam" id="PF02661">
    <property type="entry name" value="Fic"/>
    <property type="match status" value="1"/>
</dbReference>
<proteinExistence type="predicted"/>
<feature type="site" description="Important for autoinhibition of adenylyltransferase activity" evidence="3">
    <location>
        <position position="44"/>
    </location>
</feature>
<organism evidence="5 6">
    <name type="scientific">Sphingobacterium olei</name>
    <dbReference type="NCBI Taxonomy" id="2571155"/>
    <lineage>
        <taxon>Bacteria</taxon>
        <taxon>Pseudomonadati</taxon>
        <taxon>Bacteroidota</taxon>
        <taxon>Sphingobacteriia</taxon>
        <taxon>Sphingobacteriales</taxon>
        <taxon>Sphingobacteriaceae</taxon>
        <taxon>Sphingobacterium</taxon>
    </lineage>
</organism>
<dbReference type="OrthoDB" id="9814400at2"/>